<evidence type="ECO:0000313" key="3">
    <source>
        <dbReference type="Proteomes" id="UP000257109"/>
    </source>
</evidence>
<dbReference type="Proteomes" id="UP000257109">
    <property type="component" value="Unassembled WGS sequence"/>
</dbReference>
<feature type="non-terminal residue" evidence="2">
    <location>
        <position position="1"/>
    </location>
</feature>
<proteinExistence type="predicted"/>
<dbReference type="PANTHER" id="PTHR35046">
    <property type="entry name" value="ZINC KNUCKLE (CCHC-TYPE) FAMILY PROTEIN"/>
    <property type="match status" value="1"/>
</dbReference>
<dbReference type="InterPro" id="IPR036397">
    <property type="entry name" value="RNaseH_sf"/>
</dbReference>
<reference evidence="2" key="1">
    <citation type="submission" date="2018-05" db="EMBL/GenBank/DDBJ databases">
        <title>Draft genome of Mucuna pruriens seed.</title>
        <authorList>
            <person name="Nnadi N.E."/>
            <person name="Vos R."/>
            <person name="Hasami M.H."/>
            <person name="Devisetty U.K."/>
            <person name="Aguiy J.C."/>
        </authorList>
    </citation>
    <scope>NUCLEOTIDE SEQUENCE [LARGE SCALE GENOMIC DNA]</scope>
    <source>
        <strain evidence="2">JCA_2017</strain>
    </source>
</reference>
<comment type="caution">
    <text evidence="2">The sequence shown here is derived from an EMBL/GenBank/DDBJ whole genome shotgun (WGS) entry which is preliminary data.</text>
</comment>
<dbReference type="Pfam" id="PF17921">
    <property type="entry name" value="Integrase_H2C2"/>
    <property type="match status" value="1"/>
</dbReference>
<dbReference type="SUPFAM" id="SSF53098">
    <property type="entry name" value="Ribonuclease H-like"/>
    <property type="match status" value="1"/>
</dbReference>
<protein>
    <recommendedName>
        <fullName evidence="1">Integrase zinc-binding domain-containing protein</fullName>
    </recommendedName>
</protein>
<dbReference type="STRING" id="157652.A0A371GIG1"/>
<evidence type="ECO:0000259" key="1">
    <source>
        <dbReference type="Pfam" id="PF17921"/>
    </source>
</evidence>
<dbReference type="Gene3D" id="1.10.340.70">
    <property type="match status" value="1"/>
</dbReference>
<dbReference type="Gene3D" id="3.30.420.10">
    <property type="entry name" value="Ribonuclease H-like superfamily/Ribonuclease H"/>
    <property type="match status" value="1"/>
</dbReference>
<sequence>MLKTKFLGFGRIKELYLEGCDFCLTLHSFHAFMSVISKHIQIHMTFSTCANLANGDFYEHDWLLFREKRLCIPKSSIRELLVKKAHEDDLMSHFGELRTFEVLSEHFDWPHTRRDQSLKSPPWFVHSTHFPYFPLGGYFSGFCPRGVDRFSKMTHFLPYHKVNDASHMANLFFKKVVRLHGLPKAKVLDKDSKFLRHFFSTQWSNLGTKLLFSTTCHP</sequence>
<dbReference type="GO" id="GO:0003676">
    <property type="term" value="F:nucleic acid binding"/>
    <property type="evidence" value="ECO:0007669"/>
    <property type="project" value="InterPro"/>
</dbReference>
<dbReference type="AlphaFoldDB" id="A0A371GIG1"/>
<feature type="domain" description="Integrase zinc-binding" evidence="1">
    <location>
        <begin position="74"/>
        <end position="115"/>
    </location>
</feature>
<name>A0A371GIG1_MUCPR</name>
<evidence type="ECO:0000313" key="2">
    <source>
        <dbReference type="EMBL" id="RDX90103.1"/>
    </source>
</evidence>
<dbReference type="OrthoDB" id="407598at2759"/>
<accession>A0A371GIG1</accession>
<gene>
    <name evidence="2" type="ORF">CR513_28070</name>
</gene>
<dbReference type="PANTHER" id="PTHR35046:SF9">
    <property type="entry name" value="RNA-DIRECTED DNA POLYMERASE"/>
    <property type="match status" value="1"/>
</dbReference>
<keyword evidence="3" id="KW-1185">Reference proteome</keyword>
<dbReference type="EMBL" id="QJKJ01005490">
    <property type="protein sequence ID" value="RDX90103.1"/>
    <property type="molecule type" value="Genomic_DNA"/>
</dbReference>
<organism evidence="2 3">
    <name type="scientific">Mucuna pruriens</name>
    <name type="common">Velvet bean</name>
    <name type="synonym">Dolichos pruriens</name>
    <dbReference type="NCBI Taxonomy" id="157652"/>
    <lineage>
        <taxon>Eukaryota</taxon>
        <taxon>Viridiplantae</taxon>
        <taxon>Streptophyta</taxon>
        <taxon>Embryophyta</taxon>
        <taxon>Tracheophyta</taxon>
        <taxon>Spermatophyta</taxon>
        <taxon>Magnoliopsida</taxon>
        <taxon>eudicotyledons</taxon>
        <taxon>Gunneridae</taxon>
        <taxon>Pentapetalae</taxon>
        <taxon>rosids</taxon>
        <taxon>fabids</taxon>
        <taxon>Fabales</taxon>
        <taxon>Fabaceae</taxon>
        <taxon>Papilionoideae</taxon>
        <taxon>50 kb inversion clade</taxon>
        <taxon>NPAAA clade</taxon>
        <taxon>indigoferoid/millettioid clade</taxon>
        <taxon>Phaseoleae</taxon>
        <taxon>Mucuna</taxon>
    </lineage>
</organism>
<dbReference type="InterPro" id="IPR041588">
    <property type="entry name" value="Integrase_H2C2"/>
</dbReference>
<dbReference type="InterPro" id="IPR012337">
    <property type="entry name" value="RNaseH-like_sf"/>
</dbReference>